<organism evidence="1 2">
    <name type="scientific">Candidatus Methanoperedens nitratireducens</name>
    <dbReference type="NCBI Taxonomy" id="1392998"/>
    <lineage>
        <taxon>Archaea</taxon>
        <taxon>Methanobacteriati</taxon>
        <taxon>Methanobacteriota</taxon>
        <taxon>Stenosarchaea group</taxon>
        <taxon>Methanomicrobia</taxon>
        <taxon>Methanosarcinales</taxon>
        <taxon>ANME-2 cluster</taxon>
        <taxon>Candidatus Methanoperedentaceae</taxon>
        <taxon>Candidatus Methanoperedens</taxon>
    </lineage>
</organism>
<gene>
    <name evidence="1" type="ORF">MPEBLZ_04508</name>
</gene>
<sequence length="87" mass="9840">MSSNSDVTLMGNLKFRIADNSSFLRFYPYVEYTAPGTYEVRGAVWNQGDGRAAATWNSQKFAGFYYDLKNNLTTEQLTFLLIPPGQI</sequence>
<evidence type="ECO:0000313" key="2">
    <source>
        <dbReference type="Proteomes" id="UP000050360"/>
    </source>
</evidence>
<dbReference type="Gene3D" id="2.60.40.4190">
    <property type="match status" value="1"/>
</dbReference>
<dbReference type="EMBL" id="LKCM01000484">
    <property type="protein sequence ID" value="KPQ40947.1"/>
    <property type="molecule type" value="Genomic_DNA"/>
</dbReference>
<dbReference type="AlphaFoldDB" id="A0A0P7ZZE1"/>
<evidence type="ECO:0000313" key="1">
    <source>
        <dbReference type="EMBL" id="KPQ40947.1"/>
    </source>
</evidence>
<proteinExistence type="predicted"/>
<comment type="caution">
    <text evidence="1">The sequence shown here is derived from an EMBL/GenBank/DDBJ whole genome shotgun (WGS) entry which is preliminary data.</text>
</comment>
<accession>A0A0P7ZZE1</accession>
<protein>
    <submittedName>
        <fullName evidence="1">Uncharacterized protein</fullName>
    </submittedName>
</protein>
<name>A0A0P7ZZE1_9EURY</name>
<dbReference type="Proteomes" id="UP000050360">
    <property type="component" value="Unassembled WGS sequence"/>
</dbReference>
<reference evidence="1 2" key="1">
    <citation type="submission" date="2015-09" db="EMBL/GenBank/DDBJ databases">
        <title>A metagenomics-based metabolic model of nitrate-dependent anaerobic oxidation of methane by Methanoperedens-like archaea.</title>
        <authorList>
            <person name="Arshad A."/>
            <person name="Speth D.R."/>
            <person name="De Graaf R.M."/>
            <person name="Op Den Camp H.J."/>
            <person name="Jetten M.S."/>
            <person name="Welte C.U."/>
        </authorList>
    </citation>
    <scope>NUCLEOTIDE SEQUENCE [LARGE SCALE GENOMIC DNA]</scope>
</reference>